<name>A0AAU8K955_9ACTN</name>
<sequence>MNDHSPDAESRVKAWLRDRIDGPAVDPEPEPEPLVKVRYVPPPPATVPPAPAEPDVQEPVAEEDDEPEEEPKRPWWQLAPGPFGHRAPTPEPEPAAEQELAPGFYVTVNQPAPAAPPPWLAPDPAAERAAERLYRRRIWLAYHGGAATAGWAFGLVGMMRDLLADAGPAAAGVGVAMGVVTYIVASYLPGLPYMPPALRPVLVWAARIPVCSAALALALHAPSHL</sequence>
<feature type="compositionally biased region" description="Pro residues" evidence="1">
    <location>
        <begin position="40"/>
        <end position="52"/>
    </location>
</feature>
<keyword evidence="2" id="KW-0812">Transmembrane</keyword>
<keyword evidence="2" id="KW-0472">Membrane</keyword>
<feature type="transmembrane region" description="Helical" evidence="2">
    <location>
        <begin position="138"/>
        <end position="157"/>
    </location>
</feature>
<feature type="compositionally biased region" description="Acidic residues" evidence="1">
    <location>
        <begin position="60"/>
        <end position="69"/>
    </location>
</feature>
<dbReference type="RefSeq" id="WP_354596094.1">
    <property type="nucleotide sequence ID" value="NZ_CP136798.1"/>
</dbReference>
<evidence type="ECO:0000313" key="3">
    <source>
        <dbReference type="EMBL" id="XCN12265.1"/>
    </source>
</evidence>
<feature type="compositionally biased region" description="Basic and acidic residues" evidence="1">
    <location>
        <begin position="1"/>
        <end position="21"/>
    </location>
</feature>
<organism evidence="3">
    <name type="scientific">Streptomyces sp. JL1001</name>
    <dbReference type="NCBI Taxonomy" id="3078227"/>
    <lineage>
        <taxon>Bacteria</taxon>
        <taxon>Bacillati</taxon>
        <taxon>Actinomycetota</taxon>
        <taxon>Actinomycetes</taxon>
        <taxon>Kitasatosporales</taxon>
        <taxon>Streptomycetaceae</taxon>
        <taxon>Streptomyces</taxon>
    </lineage>
</organism>
<keyword evidence="2" id="KW-1133">Transmembrane helix</keyword>
<gene>
    <name evidence="3" type="ORF">R1Y80_00830</name>
</gene>
<feature type="transmembrane region" description="Helical" evidence="2">
    <location>
        <begin position="169"/>
        <end position="189"/>
    </location>
</feature>
<evidence type="ECO:0000256" key="2">
    <source>
        <dbReference type="SAM" id="Phobius"/>
    </source>
</evidence>
<proteinExistence type="predicted"/>
<accession>A0AAU8K955</accession>
<evidence type="ECO:0000256" key="1">
    <source>
        <dbReference type="SAM" id="MobiDB-lite"/>
    </source>
</evidence>
<feature type="region of interest" description="Disordered" evidence="1">
    <location>
        <begin position="1"/>
        <end position="96"/>
    </location>
</feature>
<feature type="transmembrane region" description="Helical" evidence="2">
    <location>
        <begin position="201"/>
        <end position="221"/>
    </location>
</feature>
<dbReference type="EMBL" id="CP136798">
    <property type="protein sequence ID" value="XCN12265.1"/>
    <property type="molecule type" value="Genomic_DNA"/>
</dbReference>
<dbReference type="AlphaFoldDB" id="A0AAU8K955"/>
<reference evidence="3" key="1">
    <citation type="submission" date="2023-10" db="EMBL/GenBank/DDBJ databases">
        <title>Complete genome sequence of Streptomyces sp. JL1001.</title>
        <authorList>
            <person name="Jiang L."/>
        </authorList>
    </citation>
    <scope>NUCLEOTIDE SEQUENCE</scope>
    <source>
        <strain evidence="3">JL1001</strain>
    </source>
</reference>
<protein>
    <submittedName>
        <fullName evidence="3">Uncharacterized protein</fullName>
    </submittedName>
</protein>